<gene>
    <name evidence="7" type="ORF">PM001_LOCUS17549</name>
</gene>
<dbReference type="GO" id="GO:0016020">
    <property type="term" value="C:membrane"/>
    <property type="evidence" value="ECO:0007669"/>
    <property type="project" value="UniProtKB-SubCell"/>
</dbReference>
<protein>
    <recommendedName>
        <fullName evidence="6">Sugar phosphate transporter domain-containing protein</fullName>
    </recommendedName>
</protein>
<evidence type="ECO:0000256" key="5">
    <source>
        <dbReference type="SAM" id="Phobius"/>
    </source>
</evidence>
<dbReference type="InterPro" id="IPR050186">
    <property type="entry name" value="TPT_transporter"/>
</dbReference>
<feature type="transmembrane region" description="Helical" evidence="5">
    <location>
        <begin position="52"/>
        <end position="72"/>
    </location>
</feature>
<accession>A0AAV1UH77</accession>
<dbReference type="InterPro" id="IPR004853">
    <property type="entry name" value="Sugar_P_trans_dom"/>
</dbReference>
<evidence type="ECO:0000313" key="8">
    <source>
        <dbReference type="Proteomes" id="UP001162060"/>
    </source>
</evidence>
<feature type="transmembrane region" description="Helical" evidence="5">
    <location>
        <begin position="121"/>
        <end position="138"/>
    </location>
</feature>
<feature type="transmembrane region" description="Helical" evidence="5">
    <location>
        <begin position="93"/>
        <end position="115"/>
    </location>
</feature>
<dbReference type="EMBL" id="CAKLBY020000189">
    <property type="protein sequence ID" value="CAK7932399.1"/>
    <property type="molecule type" value="Genomic_DNA"/>
</dbReference>
<sequence>MMSEVHEKKPVLSLRSTESKVGVCIAGWYVISLLTLWTNRYVLTTLHVDSNVLSLAQLSMSVLGGLILELYLEGWTVCKRSLRKVVSDGLKEMVLLAGVRILTVLLGLTALKYIAVSFTQTIKSSAPFFTVMLAYFLLGQRTGWRVNFSLIPIGTGLVFCSLSDSSFHVLGFTAALMSNCTDCIQNVLTKRLLMRLYTASQLQLYTSIIAVAMQVLFIAYSSMSVPIEPALEASETDRSAAFVFCVLVLDGMCFYIQSALAYMLMSLVSPITHSVANCVKRALIIVLSIYRYGENVSVLNWCGMALVVFGVYGFNAASRIESKRAVKGPEIAPVIPVSVSTCTIDALSEIRVEKGK</sequence>
<evidence type="ECO:0000313" key="7">
    <source>
        <dbReference type="EMBL" id="CAK7932399.1"/>
    </source>
</evidence>
<feature type="transmembrane region" description="Helical" evidence="5">
    <location>
        <begin position="202"/>
        <end position="220"/>
    </location>
</feature>
<dbReference type="PANTHER" id="PTHR11132">
    <property type="entry name" value="SOLUTE CARRIER FAMILY 35"/>
    <property type="match status" value="1"/>
</dbReference>
<keyword evidence="4 5" id="KW-0472">Membrane</keyword>
<dbReference type="AlphaFoldDB" id="A0AAV1UH77"/>
<evidence type="ECO:0000256" key="3">
    <source>
        <dbReference type="ARBA" id="ARBA00022989"/>
    </source>
</evidence>
<comment type="subcellular location">
    <subcellularLocation>
        <location evidence="1">Membrane</location>
        <topology evidence="1">Multi-pass membrane protein</topology>
    </subcellularLocation>
</comment>
<feature type="transmembrane region" description="Helical" evidence="5">
    <location>
        <begin position="240"/>
        <end position="262"/>
    </location>
</feature>
<evidence type="ECO:0000256" key="2">
    <source>
        <dbReference type="ARBA" id="ARBA00022692"/>
    </source>
</evidence>
<comment type="caution">
    <text evidence="7">The sequence shown here is derived from an EMBL/GenBank/DDBJ whole genome shotgun (WGS) entry which is preliminary data.</text>
</comment>
<evidence type="ECO:0000256" key="1">
    <source>
        <dbReference type="ARBA" id="ARBA00004141"/>
    </source>
</evidence>
<reference evidence="7" key="1">
    <citation type="submission" date="2024-01" db="EMBL/GenBank/DDBJ databases">
        <authorList>
            <person name="Webb A."/>
        </authorList>
    </citation>
    <scope>NUCLEOTIDE SEQUENCE</scope>
    <source>
        <strain evidence="7">Pm1</strain>
    </source>
</reference>
<dbReference type="Gene3D" id="1.10.3730.20">
    <property type="match status" value="1"/>
</dbReference>
<feature type="transmembrane region" description="Helical" evidence="5">
    <location>
        <begin position="298"/>
        <end position="317"/>
    </location>
</feature>
<dbReference type="InterPro" id="IPR037185">
    <property type="entry name" value="EmrE-like"/>
</dbReference>
<keyword evidence="3 5" id="KW-1133">Transmembrane helix</keyword>
<dbReference type="SUPFAM" id="SSF103481">
    <property type="entry name" value="Multidrug resistance efflux transporter EmrE"/>
    <property type="match status" value="2"/>
</dbReference>
<feature type="domain" description="Sugar phosphate transporter" evidence="6">
    <location>
        <begin position="20"/>
        <end position="313"/>
    </location>
</feature>
<evidence type="ECO:0000256" key="4">
    <source>
        <dbReference type="ARBA" id="ARBA00023136"/>
    </source>
</evidence>
<feature type="transmembrane region" description="Helical" evidence="5">
    <location>
        <begin position="21"/>
        <end position="40"/>
    </location>
</feature>
<evidence type="ECO:0000259" key="6">
    <source>
        <dbReference type="Pfam" id="PF03151"/>
    </source>
</evidence>
<keyword evidence="2 5" id="KW-0812">Transmembrane</keyword>
<proteinExistence type="predicted"/>
<name>A0AAV1UH77_9STRA</name>
<dbReference type="Pfam" id="PF03151">
    <property type="entry name" value="TPT"/>
    <property type="match status" value="1"/>
</dbReference>
<dbReference type="Proteomes" id="UP001162060">
    <property type="component" value="Unassembled WGS sequence"/>
</dbReference>
<organism evidence="7 8">
    <name type="scientific">Peronospora matthiolae</name>
    <dbReference type="NCBI Taxonomy" id="2874970"/>
    <lineage>
        <taxon>Eukaryota</taxon>
        <taxon>Sar</taxon>
        <taxon>Stramenopiles</taxon>
        <taxon>Oomycota</taxon>
        <taxon>Peronosporomycetes</taxon>
        <taxon>Peronosporales</taxon>
        <taxon>Peronosporaceae</taxon>
        <taxon>Peronospora</taxon>
    </lineage>
</organism>